<feature type="domain" description="Tyrosine-protein phosphatase" evidence="3">
    <location>
        <begin position="53"/>
        <end position="190"/>
    </location>
</feature>
<evidence type="ECO:0000259" key="3">
    <source>
        <dbReference type="PROSITE" id="PS50054"/>
    </source>
</evidence>
<dbReference type="CTD" id="4379907"/>
<protein>
    <submittedName>
        <fullName evidence="6">Dual specificity protein phosphatase 19</fullName>
    </submittedName>
</protein>
<dbReference type="Pfam" id="PF00782">
    <property type="entry name" value="DSPc"/>
    <property type="match status" value="1"/>
</dbReference>
<dbReference type="PROSITE" id="PS00383">
    <property type="entry name" value="TYR_PHOSPHATASE_1"/>
    <property type="match status" value="1"/>
</dbReference>
<organism evidence="5 6">
    <name type="scientific">Vanessa tameamea</name>
    <name type="common">Kamehameha butterfly</name>
    <dbReference type="NCBI Taxonomy" id="334116"/>
    <lineage>
        <taxon>Eukaryota</taxon>
        <taxon>Metazoa</taxon>
        <taxon>Ecdysozoa</taxon>
        <taxon>Arthropoda</taxon>
        <taxon>Hexapoda</taxon>
        <taxon>Insecta</taxon>
        <taxon>Pterygota</taxon>
        <taxon>Neoptera</taxon>
        <taxon>Endopterygota</taxon>
        <taxon>Lepidoptera</taxon>
        <taxon>Glossata</taxon>
        <taxon>Ditrysia</taxon>
        <taxon>Papilionoidea</taxon>
        <taxon>Nymphalidae</taxon>
        <taxon>Nymphalinae</taxon>
        <taxon>Vanessa</taxon>
    </lineage>
</organism>
<proteinExistence type="predicted"/>
<dbReference type="RefSeq" id="XP_026501524.1">
    <property type="nucleotide sequence ID" value="XM_026645739.2"/>
</dbReference>
<dbReference type="PROSITE" id="PS50054">
    <property type="entry name" value="TYR_PHOSPHATASE_DUAL"/>
    <property type="match status" value="1"/>
</dbReference>
<dbReference type="InterPro" id="IPR020422">
    <property type="entry name" value="TYR_PHOSPHATASE_DUAL_dom"/>
</dbReference>
<evidence type="ECO:0000259" key="4">
    <source>
        <dbReference type="PROSITE" id="PS50056"/>
    </source>
</evidence>
<dbReference type="OMA" id="KSCKTVI"/>
<dbReference type="Gene3D" id="3.90.190.10">
    <property type="entry name" value="Protein tyrosine phosphatase superfamily"/>
    <property type="match status" value="1"/>
</dbReference>
<dbReference type="SMART" id="SM00195">
    <property type="entry name" value="DSPc"/>
    <property type="match status" value="1"/>
</dbReference>
<dbReference type="GO" id="GO:0005737">
    <property type="term" value="C:cytoplasm"/>
    <property type="evidence" value="ECO:0007669"/>
    <property type="project" value="TreeGrafter"/>
</dbReference>
<evidence type="ECO:0000313" key="6">
    <source>
        <dbReference type="RefSeq" id="XP_026501524.1"/>
    </source>
</evidence>
<dbReference type="Proteomes" id="UP001652626">
    <property type="component" value="Chromosome 8"/>
</dbReference>
<dbReference type="SUPFAM" id="SSF52799">
    <property type="entry name" value="(Phosphotyrosine protein) phosphatases II"/>
    <property type="match status" value="1"/>
</dbReference>
<dbReference type="CDD" id="cd14498">
    <property type="entry name" value="DSP"/>
    <property type="match status" value="1"/>
</dbReference>
<gene>
    <name evidence="6" type="primary">LOC113404744</name>
</gene>
<evidence type="ECO:0000256" key="1">
    <source>
        <dbReference type="ARBA" id="ARBA00022801"/>
    </source>
</evidence>
<dbReference type="OrthoDB" id="10252009at2759"/>
<feature type="domain" description="Tyrosine specific protein phosphatases" evidence="4">
    <location>
        <begin position="114"/>
        <end position="171"/>
    </location>
</feature>
<dbReference type="InterPro" id="IPR000340">
    <property type="entry name" value="Dual-sp_phosphatase_cat-dom"/>
</dbReference>
<reference evidence="6" key="1">
    <citation type="submission" date="2025-08" db="UniProtKB">
        <authorList>
            <consortium name="RefSeq"/>
        </authorList>
    </citation>
    <scope>IDENTIFICATION</scope>
    <source>
        <tissue evidence="6">Whole body</tissue>
    </source>
</reference>
<dbReference type="InterPro" id="IPR000387">
    <property type="entry name" value="Tyr_Pase_dom"/>
</dbReference>
<dbReference type="GO" id="GO:0008579">
    <property type="term" value="F:JUN kinase phosphatase activity"/>
    <property type="evidence" value="ECO:0007669"/>
    <property type="project" value="TreeGrafter"/>
</dbReference>
<dbReference type="AlphaFoldDB" id="A0A8B8IWJ6"/>
<dbReference type="InterPro" id="IPR016130">
    <property type="entry name" value="Tyr_Pase_AS"/>
</dbReference>
<dbReference type="PANTHER" id="PTHR46377">
    <property type="entry name" value="DUAL SPECIFICITY PROTEIN PHOSPHATASE 19"/>
    <property type="match status" value="1"/>
</dbReference>
<evidence type="ECO:0000256" key="2">
    <source>
        <dbReference type="ARBA" id="ARBA00022912"/>
    </source>
</evidence>
<dbReference type="PANTHER" id="PTHR46377:SF1">
    <property type="entry name" value="DUAL SPECIFICITY PROTEIN PHOSPHATASE 19"/>
    <property type="match status" value="1"/>
</dbReference>
<dbReference type="GeneID" id="113404744"/>
<accession>A0A8B8IWJ6</accession>
<name>A0A8B8IWJ6_VANTA</name>
<keyword evidence="2" id="KW-0904">Protein phosphatase</keyword>
<evidence type="ECO:0000313" key="5">
    <source>
        <dbReference type="Proteomes" id="UP001652626"/>
    </source>
</evidence>
<keyword evidence="5" id="KW-1185">Reference proteome</keyword>
<dbReference type="PROSITE" id="PS50056">
    <property type="entry name" value="TYR_PHOSPHATASE_2"/>
    <property type="match status" value="1"/>
</dbReference>
<sequence length="191" mass="21396">MSFLNELKKQKERLKGTETVVTRADGVKYLEGSGTLVESKSPGFVVDTKPDDVPVLIVDYLYIGSQDCAVQCVLEKYNIKHVLSLGIDLDISFINHKFVHILDLPESDVRPSLDECLPFLQNAIESKQNVLIHCNAGVSRTSMVAIAYLMQYQLLDYEKAYNFVKEKRPAIQPNAGFKTQLLSMTPGQIIS</sequence>
<keyword evidence="1" id="KW-0378">Hydrolase</keyword>
<dbReference type="InterPro" id="IPR029021">
    <property type="entry name" value="Prot-tyrosine_phosphatase-like"/>
</dbReference>